<dbReference type="InterPro" id="IPR037026">
    <property type="entry name" value="Vgr_OB-fold_dom_sf"/>
</dbReference>
<dbReference type="AlphaFoldDB" id="A0A4R5KGS6"/>
<accession>A0A4R5KGS6</accession>
<dbReference type="RefSeq" id="WP_133204758.1">
    <property type="nucleotide sequence ID" value="NZ_SMRU01000015.1"/>
</dbReference>
<evidence type="ECO:0000259" key="1">
    <source>
        <dbReference type="Pfam" id="PF04717"/>
    </source>
</evidence>
<dbReference type="SUPFAM" id="SSF69255">
    <property type="entry name" value="gp5 N-terminal domain-like"/>
    <property type="match status" value="1"/>
</dbReference>
<dbReference type="Gene3D" id="2.40.50.230">
    <property type="entry name" value="Gp5 N-terminal domain"/>
    <property type="match status" value="1"/>
</dbReference>
<proteinExistence type="predicted"/>
<name>A0A4R5KGS6_9MICC</name>
<keyword evidence="3" id="KW-1185">Reference proteome</keyword>
<evidence type="ECO:0000313" key="2">
    <source>
        <dbReference type="EMBL" id="TDF94563.1"/>
    </source>
</evidence>
<comment type="caution">
    <text evidence="2">The sequence shown here is derived from an EMBL/GenBank/DDBJ whole genome shotgun (WGS) entry which is preliminary data.</text>
</comment>
<dbReference type="EMBL" id="SMRU01000015">
    <property type="protein sequence ID" value="TDF94563.1"/>
    <property type="molecule type" value="Genomic_DNA"/>
</dbReference>
<dbReference type="Proteomes" id="UP000295511">
    <property type="component" value="Unassembled WGS sequence"/>
</dbReference>
<protein>
    <submittedName>
        <fullName evidence="2">Type IV secretion protein Rhs</fullName>
    </submittedName>
</protein>
<dbReference type="OrthoDB" id="1907165at2"/>
<dbReference type="SUPFAM" id="SSF69279">
    <property type="entry name" value="Phage tail proteins"/>
    <property type="match status" value="1"/>
</dbReference>
<organism evidence="2 3">
    <name type="scientific">Arthrobacter terricola</name>
    <dbReference type="NCBI Taxonomy" id="2547396"/>
    <lineage>
        <taxon>Bacteria</taxon>
        <taxon>Bacillati</taxon>
        <taxon>Actinomycetota</taxon>
        <taxon>Actinomycetes</taxon>
        <taxon>Micrococcales</taxon>
        <taxon>Micrococcaceae</taxon>
        <taxon>Arthrobacter</taxon>
    </lineage>
</organism>
<evidence type="ECO:0000313" key="3">
    <source>
        <dbReference type="Proteomes" id="UP000295511"/>
    </source>
</evidence>
<dbReference type="InterPro" id="IPR006531">
    <property type="entry name" value="Gp5/Vgr_OB"/>
</dbReference>
<feature type="domain" description="Gp5/Type VI secretion system Vgr protein OB-fold" evidence="1">
    <location>
        <begin position="351"/>
        <end position="423"/>
    </location>
</feature>
<dbReference type="Pfam" id="PF04717">
    <property type="entry name" value="Phage_base_V"/>
    <property type="match status" value="1"/>
</dbReference>
<gene>
    <name evidence="2" type="ORF">E1809_13505</name>
</gene>
<sequence length="506" mass="53471">MRQLQGLPELIVTLGRRRLSPAETAAIVSVQVLSSLARPGQCLISWRPGPGRSAASRGGVDPEPGDALRVELGGRREPLFIGEVTVVEHTYGADLSQEVRVRAYDALHRLRKRHFTRLHTDVDLAGLARTLCEGTGLQVVGGAMHLGEVYQCARSDLSLLVEQCARAGTYPVVDGDALRLTSLAGEGEPMDLELGSSLHSAEVEVSQEPAYLGAKATGWRSEDASVQESTARTSDAKANVAADPVLSSVGAGGDLLRDNEPMSSSAQAHSLAQAELDVRVAGQVTAVFVADGDPRLRAGRRVRVRGLAASLEGTYAIGTATHRLDGTGYETTITTAPPDPPPARRPDVFTLGTVLDVDDPEGRGRARVRLPAFPPLESAWAPILALGAGPGKGLVVTPALDDTVLVLLPATDPAQTIILGGLYGREQTPDKGANSPRDSRYTFRSADGQQIVLDGGARTVSFTDGHGSTVELGPEKLRITSATDMFLEAPGKAMRIRAKTVDFEEA</sequence>
<reference evidence="2 3" key="1">
    <citation type="submission" date="2019-03" db="EMBL/GenBank/DDBJ databases">
        <title>Whole genome sequence of Arthrobacter sp JH1-1.</title>
        <authorList>
            <person name="Trinh H.N."/>
        </authorList>
    </citation>
    <scope>NUCLEOTIDE SEQUENCE [LARGE SCALE GENOMIC DNA]</scope>
    <source>
        <strain evidence="2 3">JH1-1</strain>
    </source>
</reference>